<organism evidence="6 7">
    <name type="scientific">Acidiphilium cryptum (strain JF-5)</name>
    <dbReference type="NCBI Taxonomy" id="349163"/>
    <lineage>
        <taxon>Bacteria</taxon>
        <taxon>Pseudomonadati</taxon>
        <taxon>Pseudomonadota</taxon>
        <taxon>Alphaproteobacteria</taxon>
        <taxon>Acetobacterales</taxon>
        <taxon>Acidocellaceae</taxon>
        <taxon>Acidiphilium</taxon>
    </lineage>
</organism>
<dbReference type="eggNOG" id="COG1879">
    <property type="taxonomic scope" value="Bacteria"/>
</dbReference>
<protein>
    <submittedName>
        <fullName evidence="6">Monosaccharide ABC transporter substrate-binding protein, CUT2 family</fullName>
    </submittedName>
</protein>
<dbReference type="SUPFAM" id="SSF53822">
    <property type="entry name" value="Periplasmic binding protein-like I"/>
    <property type="match status" value="1"/>
</dbReference>
<evidence type="ECO:0000256" key="4">
    <source>
        <dbReference type="SAM" id="SignalP"/>
    </source>
</evidence>
<sequence>MKLAKRLSIVGMAIAGTIGLAGPHAEAAQTCAKPKYVIGMSLMTLTNPYFETMAKTAAKDAAADCAKLIYYGGNMSEAQQLNQVEAFIQRHVNAIMFAPADAAAASSAVLAANHAHIPVFTIDTNVDMKTLKRAGGHIVEFVQSNNVQLGENAAKEVIAYDKSALHGAPVKLGWIDYPFATSVQDRDKGFKKIIDGDKNIHVVSRLNGKGTTPGGLSATAAMLSAHPDVNVIFDINAPSGLGAMDAIRAANKVGKVAVIGLSGSQQAVQAICQNSVYKAGALQSPAVESKIEVANIIKYLDGDKNIPKLVLTKTYTVSKANCHEMMKIAYP</sequence>
<dbReference type="GO" id="GO:0030313">
    <property type="term" value="C:cell envelope"/>
    <property type="evidence" value="ECO:0007669"/>
    <property type="project" value="UniProtKB-SubCell"/>
</dbReference>
<evidence type="ECO:0000256" key="3">
    <source>
        <dbReference type="ARBA" id="ARBA00022729"/>
    </source>
</evidence>
<dbReference type="PANTHER" id="PTHR46847">
    <property type="entry name" value="D-ALLOSE-BINDING PERIPLASMIC PROTEIN-RELATED"/>
    <property type="match status" value="1"/>
</dbReference>
<proteinExistence type="inferred from homology"/>
<dbReference type="InterPro" id="IPR028082">
    <property type="entry name" value="Peripla_BP_I"/>
</dbReference>
<comment type="subcellular location">
    <subcellularLocation>
        <location evidence="1">Cell envelope</location>
    </subcellularLocation>
</comment>
<evidence type="ECO:0000313" key="6">
    <source>
        <dbReference type="EMBL" id="ABQ29727.1"/>
    </source>
</evidence>
<evidence type="ECO:0000256" key="1">
    <source>
        <dbReference type="ARBA" id="ARBA00004196"/>
    </source>
</evidence>
<dbReference type="HOGENOM" id="CLU_037628_3_7_5"/>
<comment type="similarity">
    <text evidence="2">Belongs to the bacterial solute-binding protein 2 family.</text>
</comment>
<dbReference type="STRING" id="349163.Acry_0503"/>
<keyword evidence="3 4" id="KW-0732">Signal</keyword>
<feature type="domain" description="Periplasmic binding protein" evidence="5">
    <location>
        <begin position="38"/>
        <end position="303"/>
    </location>
</feature>
<evidence type="ECO:0000256" key="2">
    <source>
        <dbReference type="ARBA" id="ARBA00007639"/>
    </source>
</evidence>
<keyword evidence="7" id="KW-1185">Reference proteome</keyword>
<dbReference type="GO" id="GO:0030246">
    <property type="term" value="F:carbohydrate binding"/>
    <property type="evidence" value="ECO:0007669"/>
    <property type="project" value="UniProtKB-ARBA"/>
</dbReference>
<name>A5FVU5_ACICJ</name>
<evidence type="ECO:0000313" key="7">
    <source>
        <dbReference type="Proteomes" id="UP000000245"/>
    </source>
</evidence>
<reference evidence="6 7" key="1">
    <citation type="submission" date="2007-05" db="EMBL/GenBank/DDBJ databases">
        <title>Complete sequence of chromosome of Acidiphilium cryptum JF-5.</title>
        <authorList>
            <consortium name="US DOE Joint Genome Institute"/>
            <person name="Copeland A."/>
            <person name="Lucas S."/>
            <person name="Lapidus A."/>
            <person name="Barry K."/>
            <person name="Detter J.C."/>
            <person name="Glavina del Rio T."/>
            <person name="Hammon N."/>
            <person name="Israni S."/>
            <person name="Dalin E."/>
            <person name="Tice H."/>
            <person name="Pitluck S."/>
            <person name="Sims D."/>
            <person name="Brettin T."/>
            <person name="Bruce D."/>
            <person name="Han C."/>
            <person name="Schmutz J."/>
            <person name="Larimer F."/>
            <person name="Land M."/>
            <person name="Hauser L."/>
            <person name="Kyrpides N."/>
            <person name="Kim E."/>
            <person name="Magnuson T."/>
            <person name="Richardson P."/>
        </authorList>
    </citation>
    <scope>NUCLEOTIDE SEQUENCE [LARGE SCALE GENOMIC DNA]</scope>
    <source>
        <strain evidence="6 7">JF-5</strain>
    </source>
</reference>
<dbReference type="Gene3D" id="3.40.50.2300">
    <property type="match status" value="2"/>
</dbReference>
<dbReference type="Pfam" id="PF13407">
    <property type="entry name" value="Peripla_BP_4"/>
    <property type="match status" value="1"/>
</dbReference>
<dbReference type="AlphaFoldDB" id="A5FVU5"/>
<dbReference type="PANTHER" id="PTHR46847:SF1">
    <property type="entry name" value="D-ALLOSE-BINDING PERIPLASMIC PROTEIN-RELATED"/>
    <property type="match status" value="1"/>
</dbReference>
<dbReference type="EMBL" id="CP000697">
    <property type="protein sequence ID" value="ABQ29727.1"/>
    <property type="molecule type" value="Genomic_DNA"/>
</dbReference>
<evidence type="ECO:0000259" key="5">
    <source>
        <dbReference type="Pfam" id="PF13407"/>
    </source>
</evidence>
<gene>
    <name evidence="6" type="ordered locus">Acry_0503</name>
</gene>
<accession>A5FVU5</accession>
<dbReference type="InterPro" id="IPR025997">
    <property type="entry name" value="SBP_2_dom"/>
</dbReference>
<dbReference type="Proteomes" id="UP000000245">
    <property type="component" value="Chromosome"/>
</dbReference>
<dbReference type="KEGG" id="acr:Acry_0503"/>
<feature type="signal peptide" evidence="4">
    <location>
        <begin position="1"/>
        <end position="27"/>
    </location>
</feature>
<feature type="chain" id="PRO_5002681797" evidence="4">
    <location>
        <begin position="28"/>
        <end position="331"/>
    </location>
</feature>